<proteinExistence type="predicted"/>
<gene>
    <name evidence="1" type="ORF">C6Y53_07540</name>
</gene>
<dbReference type="EMBL" id="CP027665">
    <property type="protein sequence ID" value="AVO37569.1"/>
    <property type="molecule type" value="Genomic_DNA"/>
</dbReference>
<dbReference type="KEGG" id="thas:C6Y53_07540"/>
<evidence type="ECO:0000313" key="1">
    <source>
        <dbReference type="EMBL" id="AVO37569.1"/>
    </source>
</evidence>
<dbReference type="RefSeq" id="WP_106471887.1">
    <property type="nucleotide sequence ID" value="NZ_CP027665.1"/>
</dbReference>
<name>A0A2S0MNV2_9RHOB</name>
<protein>
    <submittedName>
        <fullName evidence="1">Uncharacterized protein</fullName>
    </submittedName>
</protein>
<accession>A0A2S0MNV2</accession>
<dbReference type="Proteomes" id="UP000237655">
    <property type="component" value="Chromosome"/>
</dbReference>
<dbReference type="AlphaFoldDB" id="A0A2S0MNV2"/>
<sequence>MAGFDDLGPLPISASDLDVLEDIKAALDTDVRLASVFGSRNPTINMVEGNNSELIVRVTLDAALQQLLSAVGKSTPQKRTVVILNNGQAIEQSSLSKVEAIQKAIRDEVDKALMEFFKGRDISKKARYRDFLAKTVSKQVAVYVPHLPENHQKITVVVS</sequence>
<keyword evidence="2" id="KW-1185">Reference proteome</keyword>
<evidence type="ECO:0000313" key="2">
    <source>
        <dbReference type="Proteomes" id="UP000237655"/>
    </source>
</evidence>
<organism evidence="1 2">
    <name type="scientific">Pukyongiella litopenaei</name>
    <dbReference type="NCBI Taxonomy" id="2605946"/>
    <lineage>
        <taxon>Bacteria</taxon>
        <taxon>Pseudomonadati</taxon>
        <taxon>Pseudomonadota</taxon>
        <taxon>Alphaproteobacteria</taxon>
        <taxon>Rhodobacterales</taxon>
        <taxon>Paracoccaceae</taxon>
        <taxon>Pukyongiella</taxon>
    </lineage>
</organism>
<reference evidence="2" key="1">
    <citation type="submission" date="2018-03" db="EMBL/GenBank/DDBJ databases">
        <title>Genomic analysis of the strain SH-1 isolated from shrimp intestine.</title>
        <authorList>
            <person name="Kim Y.-S."/>
            <person name="Kim S.-E."/>
            <person name="Kim K.-H."/>
        </authorList>
    </citation>
    <scope>NUCLEOTIDE SEQUENCE [LARGE SCALE GENOMIC DNA]</scope>
    <source>
        <strain evidence="2">SH-1</strain>
    </source>
</reference>